<dbReference type="InterPro" id="IPR006266">
    <property type="entry name" value="UMP_CMP_kinase"/>
</dbReference>
<accession>A0A811PC48</accession>
<organism evidence="11 12">
    <name type="scientific">Miscanthus lutarioriparius</name>
    <dbReference type="NCBI Taxonomy" id="422564"/>
    <lineage>
        <taxon>Eukaryota</taxon>
        <taxon>Viridiplantae</taxon>
        <taxon>Streptophyta</taxon>
        <taxon>Embryophyta</taxon>
        <taxon>Tracheophyta</taxon>
        <taxon>Spermatophyta</taxon>
        <taxon>Magnoliopsida</taxon>
        <taxon>Liliopsida</taxon>
        <taxon>Poales</taxon>
        <taxon>Poaceae</taxon>
        <taxon>PACMAD clade</taxon>
        <taxon>Panicoideae</taxon>
        <taxon>Andropogonodae</taxon>
        <taxon>Andropogoneae</taxon>
        <taxon>Saccharinae</taxon>
        <taxon>Miscanthus</taxon>
    </lineage>
</organism>
<dbReference type="Gene3D" id="3.40.50.300">
    <property type="entry name" value="P-loop containing nucleotide triphosphate hydrolases"/>
    <property type="match status" value="1"/>
</dbReference>
<dbReference type="InterPro" id="IPR000850">
    <property type="entry name" value="Adenylat/UMP-CMP_kin"/>
</dbReference>
<proteinExistence type="inferred from homology"/>
<comment type="function">
    <text evidence="9">Catalyzes the phosphorylation of pyrimidine nucleoside monophosphates at the expense of ATP. Plays an important role in de novo pyrimidine nucleotide biosynthesis. Has preference for UMP and CMP as phosphate acceptors.</text>
</comment>
<dbReference type="EC" id="2.7.4.14" evidence="9"/>
<dbReference type="PANTHER" id="PTHR47284">
    <property type="entry name" value="FATTY-ACID-BINDING PROTEIN 2"/>
    <property type="match status" value="1"/>
</dbReference>
<dbReference type="PROSITE" id="PS00113">
    <property type="entry name" value="ADENYLATE_KINASE"/>
    <property type="match status" value="1"/>
</dbReference>
<comment type="catalytic activity">
    <reaction evidence="9">
        <text>CMP + ATP = CDP + ADP</text>
        <dbReference type="Rhea" id="RHEA:11600"/>
        <dbReference type="ChEBI" id="CHEBI:30616"/>
        <dbReference type="ChEBI" id="CHEBI:58069"/>
        <dbReference type="ChEBI" id="CHEBI:60377"/>
        <dbReference type="ChEBI" id="CHEBI:456216"/>
        <dbReference type="EC" id="2.7.4.14"/>
    </reaction>
</comment>
<feature type="binding site" evidence="9">
    <location>
        <position position="149"/>
    </location>
    <ligand>
        <name>ATP</name>
        <dbReference type="ChEBI" id="CHEBI:30616"/>
    </ligand>
</feature>
<dbReference type="InterPro" id="IPR036298">
    <property type="entry name" value="Chalcone_isomerase_sf"/>
</dbReference>
<dbReference type="PANTHER" id="PTHR47284:SF3">
    <property type="entry name" value="FATTY-ACID-BINDING PROTEIN 2"/>
    <property type="match status" value="1"/>
</dbReference>
<dbReference type="GO" id="GO:0006207">
    <property type="term" value="P:'de novo' pyrimidine nucleobase biosynthetic process"/>
    <property type="evidence" value="ECO:0007669"/>
    <property type="project" value="InterPro"/>
</dbReference>
<comment type="similarity">
    <text evidence="9">Belongs to the adenylate kinase family. UMP-CMP kinase subfamily.</text>
</comment>
<feature type="binding site" evidence="9">
    <location>
        <begin position="36"/>
        <end position="41"/>
    </location>
    <ligand>
        <name>ATP</name>
        <dbReference type="ChEBI" id="CHEBI:30616"/>
    </ligand>
</feature>
<keyword evidence="7 9" id="KW-0539">Nucleus</keyword>
<dbReference type="InterPro" id="IPR016088">
    <property type="entry name" value="Chalcone_isomerase_3-sand"/>
</dbReference>
<evidence type="ECO:0000256" key="3">
    <source>
        <dbReference type="ARBA" id="ARBA00022741"/>
    </source>
</evidence>
<feature type="binding site" evidence="9">
    <location>
        <position position="117"/>
    </location>
    <ligand>
        <name>CMP</name>
        <dbReference type="ChEBI" id="CHEBI:60377"/>
    </ligand>
</feature>
<keyword evidence="5 9" id="KW-0067">ATP-binding</keyword>
<dbReference type="GO" id="GO:0016872">
    <property type="term" value="F:intramolecular lyase activity"/>
    <property type="evidence" value="ECO:0007669"/>
    <property type="project" value="InterPro"/>
</dbReference>
<reference evidence="11" key="1">
    <citation type="submission" date="2020-10" db="EMBL/GenBank/DDBJ databases">
        <authorList>
            <person name="Han B."/>
            <person name="Lu T."/>
            <person name="Zhao Q."/>
            <person name="Huang X."/>
            <person name="Zhao Y."/>
        </authorList>
    </citation>
    <scope>NUCLEOTIDE SEQUENCE</scope>
</reference>
<evidence type="ECO:0000256" key="2">
    <source>
        <dbReference type="ARBA" id="ARBA00022679"/>
    </source>
</evidence>
<dbReference type="AlphaFoldDB" id="A0A811PC48"/>
<name>A0A811PC48_9POAL</name>
<keyword evidence="3 9" id="KW-0547">Nucleotide-binding</keyword>
<feature type="binding site" evidence="9">
    <location>
        <begin position="83"/>
        <end position="85"/>
    </location>
    <ligand>
        <name>a ribonucleoside 5'-phosphate</name>
        <dbReference type="ChEBI" id="CHEBI:58043"/>
    </ligand>
</feature>
<feature type="domain" description="Chalcone isomerase" evidence="10">
    <location>
        <begin position="555"/>
        <end position="650"/>
    </location>
</feature>
<keyword evidence="12" id="KW-1185">Reference proteome</keyword>
<evidence type="ECO:0000256" key="7">
    <source>
        <dbReference type="ARBA" id="ARBA00023242"/>
    </source>
</evidence>
<dbReference type="GO" id="GO:0005504">
    <property type="term" value="F:fatty acid binding"/>
    <property type="evidence" value="ECO:0007669"/>
    <property type="project" value="TreeGrafter"/>
</dbReference>
<evidence type="ECO:0000259" key="10">
    <source>
        <dbReference type="Pfam" id="PF16035"/>
    </source>
</evidence>
<gene>
    <name evidence="11" type="ORF">NCGR_LOCUS27674</name>
</gene>
<feature type="binding site" evidence="9">
    <location>
        <position position="62"/>
    </location>
    <ligand>
        <name>a ribonucleoside 5'-phosphate</name>
        <dbReference type="ChEBI" id="CHEBI:58043"/>
    </ligand>
</feature>
<sequence length="714" mass="78826">MGTVVDAAPAVVAEEVTENMLGGKKVTVVFVLGGPGSGKGTQCANIVEHFGFTHLSAGDLLRAEIKSGSENGTMIENMIKEGKIVPSEVTIKLLQEAMIKNENDKFLIDGFPRNEENRAAFENVTKISPAFVLFFDCSEEEMERRLLGRNQGRVDDNIETIKKRFKTFVESSLPVIEHYNSRDKVKKIDAAKPIPEVFEDVKAIFAPYSPKFIEERLVTDVLRIGERVWSGARNEVRGEGARAGVDAGHGGRGLVLFVPAWGSSSTMVHGWVGFAVGVSAMHSAVFWSRLTRFSKVSLLLNSPTSSKEASDFIMKDWSIFSKLDHNGAYLPKFPIDSPVSHEIGLGLISQVGNLVECSFQHPRHICATGSGAVQEAFSSFSKFAGAFYFWFSRASNPKLFQRLSAAAGSSSRACRSHIKQVTSCLQHLPGLQFGSQLREEHAIQMLLASLGSATFGRLWTEVEERHACNILMLAAATVIPPFENIMPKMLAESMALRKDGGHTREPAEQSYSEENRPGCACVAVPRVLLPEDLTEPKTGIKFPTLLKDNSNLTTEVLVGMGFRSMRIMRVKDLNLYAFGLYIQPDSVCKKLGPKYACIPDAELKDHLDFYEDLLRENIDMTVRLVVSYNGLSIGTVRDAFEKSLGFRLQKGTKIDFRQTSDGQLITEIDGKQIGTVQSKDLCRAFFDMYIGDPPVSVETKQDIAQNVAGLIRRC</sequence>
<comment type="catalytic activity">
    <reaction evidence="8 9">
        <text>UMP + ATP = UDP + ADP</text>
        <dbReference type="Rhea" id="RHEA:24400"/>
        <dbReference type="ChEBI" id="CHEBI:30616"/>
        <dbReference type="ChEBI" id="CHEBI:57865"/>
        <dbReference type="ChEBI" id="CHEBI:58223"/>
        <dbReference type="ChEBI" id="CHEBI:456216"/>
        <dbReference type="EC" id="2.7.4.14"/>
    </reaction>
</comment>
<dbReference type="SUPFAM" id="SSF52540">
    <property type="entry name" value="P-loop containing nucleoside triphosphate hydrolases"/>
    <property type="match status" value="1"/>
</dbReference>
<feature type="binding site" evidence="9">
    <location>
        <position position="153"/>
    </location>
    <ligand>
        <name>a ribonucleoside 5'-phosphate</name>
        <dbReference type="ChEBI" id="CHEBI:58043"/>
    </ligand>
</feature>
<dbReference type="HAMAP" id="MF_00235">
    <property type="entry name" value="Adenylate_kinase_Adk"/>
    <property type="match status" value="1"/>
</dbReference>
<feature type="binding site" evidence="9">
    <location>
        <position position="164"/>
    </location>
    <ligand>
        <name>a ribonucleoside 5'-phosphate</name>
        <dbReference type="ChEBI" id="CHEBI:58043"/>
    </ligand>
</feature>
<dbReference type="Pfam" id="PF16035">
    <property type="entry name" value="Chalcone_2"/>
    <property type="match status" value="1"/>
</dbReference>
<dbReference type="Gene3D" id="3.50.70.10">
    <property type="match status" value="1"/>
</dbReference>
<feature type="binding site" evidence="9">
    <location>
        <position position="192"/>
    </location>
    <ligand>
        <name>ATP</name>
        <dbReference type="ChEBI" id="CHEBI:30616"/>
    </ligand>
</feature>
<evidence type="ECO:0000256" key="5">
    <source>
        <dbReference type="ARBA" id="ARBA00022840"/>
    </source>
</evidence>
<dbReference type="GO" id="GO:0016776">
    <property type="term" value="F:phosphotransferase activity, phosphate group as acceptor"/>
    <property type="evidence" value="ECO:0007669"/>
    <property type="project" value="InterPro"/>
</dbReference>
<dbReference type="InterPro" id="IPR027417">
    <property type="entry name" value="P-loop_NTPase"/>
</dbReference>
<dbReference type="FunFam" id="3.40.50.300:FF:000315">
    <property type="entry name" value="Adenylate kinase 1"/>
    <property type="match status" value="1"/>
</dbReference>
<keyword evidence="1 9" id="KW-0963">Cytoplasm</keyword>
<keyword evidence="4 9" id="KW-0418">Kinase</keyword>
<comment type="cofactor">
    <cofactor evidence="9">
        <name>Mg(2+)</name>
        <dbReference type="ChEBI" id="CHEBI:18420"/>
    </cofactor>
    <text evidence="9">Binds 1 Mg(2+) ion per monomer.</text>
</comment>
<dbReference type="HAMAP" id="MF_03172">
    <property type="entry name" value="Adenylate_kinase_UMP_CMP_kin"/>
    <property type="match status" value="1"/>
</dbReference>
<dbReference type="GO" id="GO:0005634">
    <property type="term" value="C:nucleus"/>
    <property type="evidence" value="ECO:0007669"/>
    <property type="project" value="UniProtKB-SubCell"/>
</dbReference>
<dbReference type="SUPFAM" id="SSF54626">
    <property type="entry name" value="Chalcone isomerase"/>
    <property type="match status" value="1"/>
</dbReference>
<comment type="domain">
    <text evidence="9">Consists of three domains, a large central CORE domain and two small peripheral domains, NMPbind and LID, which undergo movements during catalysis. The LID domain closes over the site of phosphoryl transfer upon ATP binding. Assembling and dissambling the active center during each catalytic cycle provides an effective means to prevent ATP hydrolysis.</text>
</comment>
<dbReference type="EMBL" id="CAJGYO010000007">
    <property type="protein sequence ID" value="CAD6242091.1"/>
    <property type="molecule type" value="Genomic_DNA"/>
</dbReference>
<comment type="catalytic activity">
    <reaction evidence="9">
        <text>dCMP + ATP = dCDP + ADP</text>
        <dbReference type="Rhea" id="RHEA:25094"/>
        <dbReference type="ChEBI" id="CHEBI:30616"/>
        <dbReference type="ChEBI" id="CHEBI:57566"/>
        <dbReference type="ChEBI" id="CHEBI:58593"/>
        <dbReference type="ChEBI" id="CHEBI:456216"/>
        <dbReference type="EC" id="2.7.4.14"/>
    </reaction>
</comment>
<evidence type="ECO:0000256" key="1">
    <source>
        <dbReference type="ARBA" id="ARBA00022490"/>
    </source>
</evidence>
<dbReference type="Proteomes" id="UP000604825">
    <property type="component" value="Unassembled WGS sequence"/>
</dbReference>
<dbReference type="InterPro" id="IPR033690">
    <property type="entry name" value="Adenylat_kinase_CS"/>
</dbReference>
<evidence type="ECO:0000256" key="4">
    <source>
        <dbReference type="ARBA" id="ARBA00022777"/>
    </source>
</evidence>
<feature type="binding site" evidence="9">
    <location>
        <begin position="110"/>
        <end position="113"/>
    </location>
    <ligand>
        <name>a ribonucleoside 5'-phosphate</name>
        <dbReference type="ChEBI" id="CHEBI:58043"/>
    </ligand>
</feature>
<dbReference type="GO" id="GO:0005524">
    <property type="term" value="F:ATP binding"/>
    <property type="evidence" value="ECO:0007669"/>
    <property type="project" value="UniProtKB-KW"/>
</dbReference>
<comment type="caution">
    <text evidence="11">The sequence shown here is derived from an EMBL/GenBank/DDBJ whole genome shotgun (WGS) entry which is preliminary data.</text>
</comment>
<evidence type="ECO:0000313" key="11">
    <source>
        <dbReference type="EMBL" id="CAD6242091.1"/>
    </source>
</evidence>
<keyword evidence="6 9" id="KW-0665">Pyrimidine biosynthesis</keyword>
<evidence type="ECO:0000313" key="12">
    <source>
        <dbReference type="Proteomes" id="UP000604825"/>
    </source>
</evidence>
<dbReference type="GO" id="GO:0009123">
    <property type="term" value="P:nucleoside monophosphate metabolic process"/>
    <property type="evidence" value="ECO:0007669"/>
    <property type="project" value="UniProtKB-ARBA"/>
</dbReference>
<comment type="caution">
    <text evidence="9">Lacks conserved residue(s) required for the propagation of feature annotation.</text>
</comment>
<dbReference type="PRINTS" id="PR00094">
    <property type="entry name" value="ADENYLTKNASE"/>
</dbReference>
<dbReference type="GO" id="GO:0006221">
    <property type="term" value="P:pyrimidine nucleotide biosynthetic process"/>
    <property type="evidence" value="ECO:0007669"/>
    <property type="project" value="UniProtKB-UniRule"/>
</dbReference>
<dbReference type="InterPro" id="IPR016087">
    <property type="entry name" value="Chalcone_isomerase"/>
</dbReference>
<dbReference type="GO" id="GO:0019205">
    <property type="term" value="F:nucleobase-containing compound kinase activity"/>
    <property type="evidence" value="ECO:0007669"/>
    <property type="project" value="InterPro"/>
</dbReference>
<comment type="subunit">
    <text evidence="9">Monomer.</text>
</comment>
<evidence type="ECO:0000256" key="6">
    <source>
        <dbReference type="ARBA" id="ARBA00022975"/>
    </source>
</evidence>
<dbReference type="Pfam" id="PF00406">
    <property type="entry name" value="ADK"/>
    <property type="match status" value="1"/>
</dbReference>
<dbReference type="OrthoDB" id="18193at2759"/>
<dbReference type="NCBIfam" id="TIGR01359">
    <property type="entry name" value="UMP_CMP_kin_fam"/>
    <property type="match status" value="1"/>
</dbReference>
<comment type="subcellular location">
    <subcellularLocation>
        <location evidence="9">Cytoplasm</location>
    </subcellularLocation>
    <subcellularLocation>
        <location evidence="9">Nucleus</location>
    </subcellularLocation>
</comment>
<evidence type="ECO:0000256" key="8">
    <source>
        <dbReference type="ARBA" id="ARBA00048116"/>
    </source>
</evidence>
<dbReference type="CDD" id="cd01428">
    <property type="entry name" value="ADK"/>
    <property type="match status" value="1"/>
</dbReference>
<protein>
    <recommendedName>
        <fullName evidence="9">UMP-CMP kinase</fullName>
        <ecNumber evidence="9">2.7.4.14</ecNumber>
    </recommendedName>
    <alternativeName>
        <fullName evidence="9">Deoxycytidylate kinase</fullName>
        <shortName evidence="9">CK</shortName>
        <shortName evidence="9">dCMP kinase</shortName>
    </alternativeName>
    <alternativeName>
        <fullName evidence="9">Uridine monophosphate/cytidine monophosphate kinase</fullName>
        <shortName evidence="9">UMP/CMP kinase</shortName>
        <shortName evidence="9">UMP/CMPK</shortName>
    </alternativeName>
</protein>
<dbReference type="GO" id="GO:0009570">
    <property type="term" value="C:chloroplast stroma"/>
    <property type="evidence" value="ECO:0007669"/>
    <property type="project" value="TreeGrafter"/>
</dbReference>
<evidence type="ECO:0000256" key="9">
    <source>
        <dbReference type="HAMAP-Rule" id="MF_03172"/>
    </source>
</evidence>
<keyword evidence="2 9" id="KW-0808">Transferase</keyword>